<gene>
    <name evidence="1" type="ORF">I7I51_08398</name>
</gene>
<name>A0A8A1LXS1_AJECA</name>
<dbReference type="AlphaFoldDB" id="A0A8A1LXS1"/>
<organism evidence="1 2">
    <name type="scientific">Ajellomyces capsulatus</name>
    <name type="common">Darling's disease fungus</name>
    <name type="synonym">Histoplasma capsulatum</name>
    <dbReference type="NCBI Taxonomy" id="5037"/>
    <lineage>
        <taxon>Eukaryota</taxon>
        <taxon>Fungi</taxon>
        <taxon>Dikarya</taxon>
        <taxon>Ascomycota</taxon>
        <taxon>Pezizomycotina</taxon>
        <taxon>Eurotiomycetes</taxon>
        <taxon>Eurotiomycetidae</taxon>
        <taxon>Onygenales</taxon>
        <taxon>Ajellomycetaceae</taxon>
        <taxon>Histoplasma</taxon>
    </lineage>
</organism>
<accession>A0A8A1LXS1</accession>
<proteinExistence type="predicted"/>
<evidence type="ECO:0000313" key="2">
    <source>
        <dbReference type="Proteomes" id="UP000663671"/>
    </source>
</evidence>
<dbReference type="Proteomes" id="UP000663671">
    <property type="component" value="Chromosome 2"/>
</dbReference>
<reference evidence="1" key="1">
    <citation type="submission" date="2021-01" db="EMBL/GenBank/DDBJ databases">
        <title>Chromosome-level genome assembly of a human fungal pathogen reveals clustering of transcriptionally co-regulated genes.</title>
        <authorList>
            <person name="Voorhies M."/>
            <person name="Cohen S."/>
            <person name="Shea T.P."/>
            <person name="Petrus S."/>
            <person name="Munoz J.F."/>
            <person name="Poplawski S."/>
            <person name="Goldman W.E."/>
            <person name="Michael T."/>
            <person name="Cuomo C.A."/>
            <person name="Sil A."/>
            <person name="Beyhan S."/>
        </authorList>
    </citation>
    <scope>NUCLEOTIDE SEQUENCE</scope>
    <source>
        <strain evidence="1">WU24</strain>
    </source>
</reference>
<dbReference type="VEuPathDB" id="FungiDB:I7I51_08398"/>
<protein>
    <submittedName>
        <fullName evidence="1">Uncharacterized protein</fullName>
    </submittedName>
</protein>
<sequence>MGMDIIRSSVADGAFMDRRLFNGPNITSEDPGMENNENSRWLSLVLGLCSRRREIHLKQTRCDYSVKKLSNTPSEPCVRGTHYPSRSVPPSVRAPFFSLRYSTKCTHYIPSQLSTPPTAPLSDIPFSLEAFENYNCHDAKLRTKNGIYV</sequence>
<dbReference type="EMBL" id="CP069109">
    <property type="protein sequence ID" value="QSS58968.1"/>
    <property type="molecule type" value="Genomic_DNA"/>
</dbReference>
<evidence type="ECO:0000313" key="1">
    <source>
        <dbReference type="EMBL" id="QSS58968.1"/>
    </source>
</evidence>